<dbReference type="AlphaFoldDB" id="A0A0F9JE49"/>
<protein>
    <submittedName>
        <fullName evidence="1">Uncharacterized protein</fullName>
    </submittedName>
</protein>
<sequence length="214" mass="23327">MQAAEGVEQQFVTRPDGLTKSGTPLREFWGDLIKLHPHDDERDATKTIFDMDFINLEVIKSVPQYIYPSAQLNIRYSASERSGWGLMVKSLDDIGVVDLKDLVGRRIHMLAEEDHAYGNNRETGEAIAGMVWRVAEVKGGVTATSTAAPTQAEDHETLKGILNGKTATEFANLALANDAGKRQQESVMTGSFIEGLVASGAATMDEDRYVVAGL</sequence>
<organism evidence="1">
    <name type="scientific">marine sediment metagenome</name>
    <dbReference type="NCBI Taxonomy" id="412755"/>
    <lineage>
        <taxon>unclassified sequences</taxon>
        <taxon>metagenomes</taxon>
        <taxon>ecological metagenomes</taxon>
    </lineage>
</organism>
<accession>A0A0F9JE49</accession>
<reference evidence="1" key="1">
    <citation type="journal article" date="2015" name="Nature">
        <title>Complex archaea that bridge the gap between prokaryotes and eukaryotes.</title>
        <authorList>
            <person name="Spang A."/>
            <person name="Saw J.H."/>
            <person name="Jorgensen S.L."/>
            <person name="Zaremba-Niedzwiedzka K."/>
            <person name="Martijn J."/>
            <person name="Lind A.E."/>
            <person name="van Eijk R."/>
            <person name="Schleper C."/>
            <person name="Guy L."/>
            <person name="Ettema T.J."/>
        </authorList>
    </citation>
    <scope>NUCLEOTIDE SEQUENCE</scope>
</reference>
<name>A0A0F9JE49_9ZZZZ</name>
<evidence type="ECO:0000313" key="1">
    <source>
        <dbReference type="EMBL" id="KKM68079.1"/>
    </source>
</evidence>
<proteinExistence type="predicted"/>
<comment type="caution">
    <text evidence="1">The sequence shown here is derived from an EMBL/GenBank/DDBJ whole genome shotgun (WGS) entry which is preliminary data.</text>
</comment>
<gene>
    <name evidence="1" type="ORF">LCGC14_1464480</name>
</gene>
<dbReference type="EMBL" id="LAZR01010232">
    <property type="protein sequence ID" value="KKM68079.1"/>
    <property type="molecule type" value="Genomic_DNA"/>
</dbReference>